<feature type="compositionally biased region" description="Basic and acidic residues" evidence="1">
    <location>
        <begin position="35"/>
        <end position="59"/>
    </location>
</feature>
<gene>
    <name evidence="2" type="ORF">pdam_00002237</name>
</gene>
<feature type="compositionally biased region" description="Basic and acidic residues" evidence="1">
    <location>
        <begin position="1"/>
        <end position="13"/>
    </location>
</feature>
<name>A0A3M6TFY7_POCDA</name>
<evidence type="ECO:0000313" key="2">
    <source>
        <dbReference type="EMBL" id="RMX40134.1"/>
    </source>
</evidence>
<feature type="region of interest" description="Disordered" evidence="1">
    <location>
        <begin position="1"/>
        <end position="60"/>
    </location>
</feature>
<proteinExistence type="predicted"/>
<evidence type="ECO:0000313" key="3">
    <source>
        <dbReference type="Proteomes" id="UP000275408"/>
    </source>
</evidence>
<dbReference type="AlphaFoldDB" id="A0A3M6TFY7"/>
<reference evidence="2 3" key="1">
    <citation type="journal article" date="2018" name="Sci. Rep.">
        <title>Comparative analysis of the Pocillopora damicornis genome highlights role of immune system in coral evolution.</title>
        <authorList>
            <person name="Cunning R."/>
            <person name="Bay R.A."/>
            <person name="Gillette P."/>
            <person name="Baker A.C."/>
            <person name="Traylor-Knowles N."/>
        </authorList>
    </citation>
    <scope>NUCLEOTIDE SEQUENCE [LARGE SCALE GENOMIC DNA]</scope>
    <source>
        <strain evidence="2">RSMAS</strain>
        <tissue evidence="2">Whole animal</tissue>
    </source>
</reference>
<comment type="caution">
    <text evidence="2">The sequence shown here is derived from an EMBL/GenBank/DDBJ whole genome shotgun (WGS) entry which is preliminary data.</text>
</comment>
<protein>
    <submittedName>
        <fullName evidence="2">Uncharacterized protein</fullName>
    </submittedName>
</protein>
<dbReference type="Proteomes" id="UP000275408">
    <property type="component" value="Unassembled WGS sequence"/>
</dbReference>
<keyword evidence="3" id="KW-1185">Reference proteome</keyword>
<sequence length="111" mass="12699">MERHSDKENKGQDLEDNNSGDFHEHGVLWIVVVSEDGRKEEEQKRGNPSRNDHGPDIPKRRCNSKKAIECHCEKICVGTVQEGEADFEKETCMAEVNSVDEFSAKLGWKER</sequence>
<accession>A0A3M6TFY7</accession>
<evidence type="ECO:0000256" key="1">
    <source>
        <dbReference type="SAM" id="MobiDB-lite"/>
    </source>
</evidence>
<dbReference type="EMBL" id="RCHS01003687">
    <property type="protein sequence ID" value="RMX40134.1"/>
    <property type="molecule type" value="Genomic_DNA"/>
</dbReference>
<organism evidence="2 3">
    <name type="scientific">Pocillopora damicornis</name>
    <name type="common">Cauliflower coral</name>
    <name type="synonym">Millepora damicornis</name>
    <dbReference type="NCBI Taxonomy" id="46731"/>
    <lineage>
        <taxon>Eukaryota</taxon>
        <taxon>Metazoa</taxon>
        <taxon>Cnidaria</taxon>
        <taxon>Anthozoa</taxon>
        <taxon>Hexacorallia</taxon>
        <taxon>Scleractinia</taxon>
        <taxon>Astrocoeniina</taxon>
        <taxon>Pocilloporidae</taxon>
        <taxon>Pocillopora</taxon>
    </lineage>
</organism>